<reference evidence="1" key="1">
    <citation type="journal article" date="2024" name="Syst. Appl. Microbiol.">
        <title>First single-strain enrichments of Electrothrix cable bacteria, description of E. aestuarii sp. nov. and E. rattekaaiensis sp. nov., and proposal of a cable bacteria taxonomy following the rules of the SeqCode.</title>
        <authorList>
            <person name="Plum-Jensen L.E."/>
            <person name="Schramm A."/>
            <person name="Marshall I.P.G."/>
        </authorList>
    </citation>
    <scope>NUCLEOTIDE SEQUENCE</scope>
    <source>
        <strain evidence="1">Rat1</strain>
    </source>
</reference>
<name>A0AAU8LZB7_9BACT</name>
<dbReference type="Pfam" id="PF12784">
    <property type="entry name" value="PDDEXK_2"/>
    <property type="match status" value="1"/>
</dbReference>
<dbReference type="AlphaFoldDB" id="A0AAU8LZB7"/>
<proteinExistence type="predicted"/>
<sequence length="285" mass="33863">MDRYINLFTDYGFKKVFGEEPNKDLLIAFLNELLGERDRVQDLTYLNSERMGKTARERSAVFDLYCTNEQGEKFIVEIQRVKQKFFKDRSVYYSSFAIQEQAAKGKDWKYELKSVYTIGILDFCFEDSNEEKFHHQVKLMEEETKEVFYDKLTFIYLEVPKFKKDIHELTSDYERWLYAFKNLHRLKNHPEELKAGIFKRLIEIAEIARYNEAEQRDYQESLKDYWDLKSAIDTYYEEGKAEGLQEKTREIVINGLQQGVAITMLAALTGLSEEEIVKIQEEGKK</sequence>
<dbReference type="PANTHER" id="PTHR41317">
    <property type="entry name" value="PD-(D_E)XK NUCLEASE FAMILY TRANSPOSASE"/>
    <property type="match status" value="1"/>
</dbReference>
<gene>
    <name evidence="1" type="ORF">Q3M24_05670</name>
</gene>
<organism evidence="1">
    <name type="scientific">Candidatus Electrothrix aestuarii</name>
    <dbReference type="NCBI Taxonomy" id="3062594"/>
    <lineage>
        <taxon>Bacteria</taxon>
        <taxon>Pseudomonadati</taxon>
        <taxon>Thermodesulfobacteriota</taxon>
        <taxon>Desulfobulbia</taxon>
        <taxon>Desulfobulbales</taxon>
        <taxon>Desulfobulbaceae</taxon>
        <taxon>Candidatus Electrothrix</taxon>
    </lineage>
</organism>
<dbReference type="EMBL" id="CP159373">
    <property type="protein sequence ID" value="XCN74237.1"/>
    <property type="molecule type" value="Genomic_DNA"/>
</dbReference>
<dbReference type="NCBIfam" id="TIGR01784">
    <property type="entry name" value="T_den_put_tspse"/>
    <property type="match status" value="1"/>
</dbReference>
<reference evidence="1" key="2">
    <citation type="submission" date="2024-06" db="EMBL/GenBank/DDBJ databases">
        <authorList>
            <person name="Plum-Jensen L.E."/>
            <person name="Schramm A."/>
            <person name="Marshall I.P.G."/>
        </authorList>
    </citation>
    <scope>NUCLEOTIDE SEQUENCE</scope>
    <source>
        <strain evidence="1">Rat1</strain>
    </source>
</reference>
<dbReference type="KEGG" id="eaj:Q3M24_05670"/>
<dbReference type="InterPro" id="IPR010106">
    <property type="entry name" value="RpnA"/>
</dbReference>
<evidence type="ECO:0000313" key="1">
    <source>
        <dbReference type="EMBL" id="XCN74237.1"/>
    </source>
</evidence>
<protein>
    <submittedName>
        <fullName evidence="1">Rpn family recombination-promoting nuclease/putative transposase</fullName>
    </submittedName>
</protein>
<dbReference type="PANTHER" id="PTHR41317:SF1">
    <property type="entry name" value="PD-(D_E)XK NUCLEASE FAMILY TRANSPOSASE"/>
    <property type="match status" value="1"/>
</dbReference>
<accession>A0AAU8LZB7</accession>